<feature type="compositionally biased region" description="Acidic residues" evidence="1">
    <location>
        <begin position="326"/>
        <end position="353"/>
    </location>
</feature>
<organism evidence="9 13">
    <name type="scientific">Bifidobacterium adolescentis</name>
    <dbReference type="NCBI Taxonomy" id="1680"/>
    <lineage>
        <taxon>Bacteria</taxon>
        <taxon>Bacillati</taxon>
        <taxon>Actinomycetota</taxon>
        <taxon>Actinomycetes</taxon>
        <taxon>Bifidobacteriales</taxon>
        <taxon>Bifidobacteriaceae</taxon>
        <taxon>Bifidobacterium</taxon>
    </lineage>
</organism>
<reference evidence="9 13" key="4">
    <citation type="submission" date="2018-08" db="EMBL/GenBank/DDBJ databases">
        <title>A genome reference for cultivated species of the human gut microbiota.</title>
        <authorList>
            <person name="Zou Y."/>
            <person name="Xue W."/>
            <person name="Luo G."/>
        </authorList>
    </citation>
    <scope>NUCLEOTIDE SEQUENCE [LARGE SCALE GENOMIC DNA]</scope>
    <source>
        <strain evidence="9 13">AF45-19</strain>
    </source>
</reference>
<dbReference type="EMBL" id="WDFR01000001">
    <property type="protein sequence ID" value="KAB6031826.1"/>
    <property type="molecule type" value="Genomic_DNA"/>
</dbReference>
<evidence type="ECO:0000313" key="16">
    <source>
        <dbReference type="Proteomes" id="UP001357973"/>
    </source>
</evidence>
<evidence type="ECO:0000313" key="9">
    <source>
        <dbReference type="EMBL" id="RHK26598.1"/>
    </source>
</evidence>
<name>A0A076JEY4_BIFAD</name>
<gene>
    <name evidence="8" type="ORF">B0487_0207</name>
    <name evidence="3" type="ORF">B19861_01670</name>
    <name evidence="5" type="ORF">BIFAD42_07010</name>
    <name evidence="2" type="ORF">C8077_00960</name>
    <name evidence="9" type="ORF">DW072_03825</name>
    <name evidence="4" type="ORF">ERS852382_00432</name>
    <name evidence="7" type="ORF">GA542_01085</name>
    <name evidence="6" type="ORF">GA629_07240</name>
</gene>
<dbReference type="EMBL" id="AP028457">
    <property type="protein sequence ID" value="BEK82225.1"/>
    <property type="molecule type" value="Genomic_DNA"/>
</dbReference>
<sequence length="353" mass="39753">MSFVYDQKVVDSMYGSHVVSMAVDYGVDLVKMWPLQTNQELENDVKYAENLQVMFSGMMTQVLLKRSEEVDQSVAEAVYEGMDVLPGVDPEIIRTLMDANRAYDVMASYHGVDGIELFMETARILGIDVETRIEKEIQDLMENLSRTMRSASGFEVDDDVAENVGICQSATVDRNEFARRYLASMTVLDALINLMCYGTDDSQEQAIRVLPVLLFVNAMRNQLSIPPTFINAEQLINLFGLRDTARQFGRPQSVFDSSFNPLTFSTTVKYLAFFAGQEWLRHMRFLEWDPKQAEQDAKDEDERKSREALAKKYNLTSDGDNAASDADLDSSADSNLSEDSDSSEEAGSEPTEE</sequence>
<evidence type="ECO:0000313" key="4">
    <source>
        <dbReference type="EMBL" id="CUN45745.1"/>
    </source>
</evidence>
<evidence type="ECO:0000313" key="3">
    <source>
        <dbReference type="EMBL" id="BEK82225.1"/>
    </source>
</evidence>
<dbReference type="Proteomes" id="UP000241454">
    <property type="component" value="Chromosome"/>
</dbReference>
<protein>
    <submittedName>
        <fullName evidence="4">Protein</fullName>
    </submittedName>
</protein>
<dbReference type="eggNOG" id="ENOG5032K3E">
    <property type="taxonomic scope" value="Bacteria"/>
</dbReference>
<dbReference type="Proteomes" id="UP000285262">
    <property type="component" value="Unassembled WGS sequence"/>
</dbReference>
<evidence type="ECO:0000313" key="13">
    <source>
        <dbReference type="Proteomes" id="UP000285262"/>
    </source>
</evidence>
<dbReference type="Proteomes" id="UP000095647">
    <property type="component" value="Unassembled WGS sequence"/>
</dbReference>
<dbReference type="EMBL" id="CYYI01000002">
    <property type="protein sequence ID" value="CUN45745.1"/>
    <property type="molecule type" value="Genomic_DNA"/>
</dbReference>
<dbReference type="EMBL" id="LNKD01000001">
    <property type="protein sequence ID" value="OSG87289.1"/>
    <property type="molecule type" value="Genomic_DNA"/>
</dbReference>
<dbReference type="Proteomes" id="UP000193377">
    <property type="component" value="Unassembled WGS sequence"/>
</dbReference>
<dbReference type="Proteomes" id="UP000470200">
    <property type="component" value="Unassembled WGS sequence"/>
</dbReference>
<reference evidence="4 10" key="1">
    <citation type="submission" date="2015-09" db="EMBL/GenBank/DDBJ databases">
        <authorList>
            <consortium name="Pathogen Informatics"/>
        </authorList>
    </citation>
    <scope>NUCLEOTIDE SEQUENCE [LARGE SCALE GENOMIC DNA]</scope>
    <source>
        <strain evidence="4 10">2789STDY5608824</strain>
    </source>
</reference>
<reference evidence="5" key="6">
    <citation type="submission" date="2021-08" db="EMBL/GenBank/DDBJ databases">
        <title>Draft genome sequence of the GABA producer Bifidobacterium adolescentis 4-2, isolated from healthy human feces.</title>
        <authorList>
            <person name="Altaib H."/>
            <person name="Niwa R."/>
            <person name="Abe M."/>
            <person name="Suzuki T."/>
        </authorList>
    </citation>
    <scope>NUCLEOTIDE SEQUENCE</scope>
    <source>
        <strain evidence="5">4-2</strain>
    </source>
</reference>
<evidence type="ECO:0000313" key="2">
    <source>
        <dbReference type="EMBL" id="AVT44644.1"/>
    </source>
</evidence>
<evidence type="ECO:0000313" key="6">
    <source>
        <dbReference type="EMBL" id="KAB5884061.1"/>
    </source>
</evidence>
<reference evidence="8 11" key="2">
    <citation type="journal article" date="2016" name="Sci. Rep.">
        <title>Evaluation of genetic diversity among strains of the human gut commensal Bifidobacterium adolescentis.</title>
        <authorList>
            <person name="Duranti S."/>
            <person name="Milani C."/>
            <person name="Lugli G.A."/>
            <person name="Mancabelli L."/>
            <person name="Turroni F."/>
            <person name="Ferrario C."/>
            <person name="Mangifesta M."/>
            <person name="Viappiani A."/>
            <person name="Sanchez B."/>
            <person name="Margolles A."/>
            <person name="van Sinderen D."/>
            <person name="Ventura M."/>
        </authorList>
    </citation>
    <scope>NUCLEOTIDE SEQUENCE [LARGE SCALE GENOMIC DNA]</scope>
    <source>
        <strain evidence="8 11">487B</strain>
    </source>
</reference>
<evidence type="ECO:0000313" key="8">
    <source>
        <dbReference type="EMBL" id="OSG87289.1"/>
    </source>
</evidence>
<evidence type="ECO:0000313" key="15">
    <source>
        <dbReference type="Proteomes" id="UP000470926"/>
    </source>
</evidence>
<dbReference type="EMBL" id="WDIP01000008">
    <property type="protein sequence ID" value="KAB5884061.1"/>
    <property type="molecule type" value="Genomic_DNA"/>
</dbReference>
<dbReference type="EMBL" id="BPPZ01000003">
    <property type="protein sequence ID" value="GJD13717.1"/>
    <property type="molecule type" value="Genomic_DNA"/>
</dbReference>
<feature type="region of interest" description="Disordered" evidence="1">
    <location>
        <begin position="293"/>
        <end position="353"/>
    </location>
</feature>
<keyword evidence="16" id="KW-1185">Reference proteome</keyword>
<evidence type="ECO:0000313" key="11">
    <source>
        <dbReference type="Proteomes" id="UP000193377"/>
    </source>
</evidence>
<dbReference type="AlphaFoldDB" id="A0A076JEY4"/>
<evidence type="ECO:0000313" key="10">
    <source>
        <dbReference type="Proteomes" id="UP000095647"/>
    </source>
</evidence>
<dbReference type="Proteomes" id="UP001357973">
    <property type="component" value="Chromosome"/>
</dbReference>
<feature type="compositionally biased region" description="Basic and acidic residues" evidence="1">
    <location>
        <begin position="293"/>
        <end position="310"/>
    </location>
</feature>
<dbReference type="RefSeq" id="WP_003807571.1">
    <property type="nucleotide sequence ID" value="NZ_AP028457.1"/>
</dbReference>
<dbReference type="Proteomes" id="UP000886943">
    <property type="component" value="Unassembled WGS sequence"/>
</dbReference>
<reference evidence="2 12" key="3">
    <citation type="submission" date="2018-03" db="EMBL/GenBank/DDBJ databases">
        <authorList>
            <person name="Keele B.F."/>
        </authorList>
    </citation>
    <scope>NUCLEOTIDE SEQUENCE [LARGE SCALE GENOMIC DNA]</scope>
    <source>
        <strain evidence="2 12">1-11</strain>
    </source>
</reference>
<reference evidence="14 15" key="5">
    <citation type="journal article" date="2019" name="Nat. Med.">
        <title>A library of human gut bacterial isolates paired with longitudinal multiomics data enables mechanistic microbiome research.</title>
        <authorList>
            <person name="Poyet M."/>
            <person name="Groussin M."/>
            <person name="Gibbons S.M."/>
            <person name="Avila-Pacheco J."/>
            <person name="Jiang X."/>
            <person name="Kearney S.M."/>
            <person name="Perrotta A.R."/>
            <person name="Berdy B."/>
            <person name="Zhao S."/>
            <person name="Lieberman T.D."/>
            <person name="Swanson P.K."/>
            <person name="Smith M."/>
            <person name="Roesemann S."/>
            <person name="Alexander J.E."/>
            <person name="Rich S.A."/>
            <person name="Livny J."/>
            <person name="Vlamakis H."/>
            <person name="Clish C."/>
            <person name="Bullock K."/>
            <person name="Deik A."/>
            <person name="Scott J."/>
            <person name="Pierce K.A."/>
            <person name="Xavier R.J."/>
            <person name="Alm E.J."/>
        </authorList>
    </citation>
    <scope>NUCLEOTIDE SEQUENCE [LARGE SCALE GENOMIC DNA]</scope>
    <source>
        <strain evidence="6 14">BIOML-A105</strain>
        <strain evidence="7 15">BIOML-A26</strain>
    </source>
</reference>
<evidence type="ECO:0000313" key="5">
    <source>
        <dbReference type="EMBL" id="GJD13717.1"/>
    </source>
</evidence>
<dbReference type="EMBL" id="CP028341">
    <property type="protein sequence ID" value="AVT44644.1"/>
    <property type="molecule type" value="Genomic_DNA"/>
</dbReference>
<evidence type="ECO:0000256" key="1">
    <source>
        <dbReference type="SAM" id="MobiDB-lite"/>
    </source>
</evidence>
<dbReference type="EMBL" id="QRNG01000004">
    <property type="protein sequence ID" value="RHK26598.1"/>
    <property type="molecule type" value="Genomic_DNA"/>
</dbReference>
<evidence type="ECO:0000313" key="14">
    <source>
        <dbReference type="Proteomes" id="UP000470200"/>
    </source>
</evidence>
<dbReference type="Proteomes" id="UP000470926">
    <property type="component" value="Unassembled WGS sequence"/>
</dbReference>
<accession>A0A076JEY4</accession>
<evidence type="ECO:0000313" key="12">
    <source>
        <dbReference type="Proteomes" id="UP000241454"/>
    </source>
</evidence>
<evidence type="ECO:0000313" key="7">
    <source>
        <dbReference type="EMBL" id="KAB6031826.1"/>
    </source>
</evidence>
<dbReference type="KEGG" id="badl:BADO_0182"/>
<proteinExistence type="predicted"/>
<reference evidence="3 16" key="7">
    <citation type="submission" date="2023-06" db="EMBL/GenBank/DDBJ databases">
        <title>Complete Genome Sequences of Bifidobacterium faecale strain JCM19861T was isolated from human faeces by Jung-Hye Choi et al. (2014).</title>
        <authorList>
            <person name="Okuhama S."/>
            <person name="Takahashi H."/>
            <person name="Imaizumi K."/>
            <person name="Nakayama S."/>
            <person name="Ogata Y."/>
            <person name="Suda W."/>
        </authorList>
    </citation>
    <scope>NUCLEOTIDE SEQUENCE [LARGE SCALE GENOMIC DNA]</scope>
    <source>
        <strain evidence="3 16">JCM 19861</strain>
    </source>
</reference>